<dbReference type="Proteomes" id="UP000289437">
    <property type="component" value="Unassembled WGS sequence"/>
</dbReference>
<dbReference type="InterPro" id="IPR013149">
    <property type="entry name" value="ADH-like_C"/>
</dbReference>
<dbReference type="InterPro" id="IPR050129">
    <property type="entry name" value="Zn_alcohol_dh"/>
</dbReference>
<dbReference type="InterPro" id="IPR011032">
    <property type="entry name" value="GroES-like_sf"/>
</dbReference>
<dbReference type="Pfam" id="PF08240">
    <property type="entry name" value="ADH_N"/>
    <property type="match status" value="1"/>
</dbReference>
<proteinExistence type="predicted"/>
<gene>
    <name evidence="4" type="ORF">GRAN_4807</name>
</gene>
<dbReference type="Pfam" id="PF00107">
    <property type="entry name" value="ADH_zinc_N"/>
    <property type="match status" value="1"/>
</dbReference>
<dbReference type="InterPro" id="IPR036291">
    <property type="entry name" value="NAD(P)-bd_dom_sf"/>
</dbReference>
<dbReference type="RefSeq" id="WP_128915397.1">
    <property type="nucleotide sequence ID" value="NZ_RDSM01000005.1"/>
</dbReference>
<reference evidence="5" key="2">
    <citation type="submission" date="2019-02" db="EMBL/GenBank/DDBJ databases">
        <title>Granulicella sibirica sp. nov., a psychrotolerant acidobacterium isolated from an organic soil layer in forested tundra, West Siberia.</title>
        <authorList>
            <person name="Oshkin I.Y."/>
            <person name="Kulichevskaya I.S."/>
            <person name="Rijpstra W.I.C."/>
            <person name="Sinninghe Damste J.S."/>
            <person name="Rakitin A.L."/>
            <person name="Ravin N.V."/>
            <person name="Dedysh S.N."/>
        </authorList>
    </citation>
    <scope>NUCLEOTIDE SEQUENCE [LARGE SCALE GENOMIC DNA]</scope>
    <source>
        <strain evidence="5">AF10</strain>
    </source>
</reference>
<dbReference type="Gene3D" id="3.40.50.720">
    <property type="entry name" value="NAD(P)-binding Rossmann-like Domain"/>
    <property type="match status" value="1"/>
</dbReference>
<feature type="domain" description="Alcohol dehydrogenase-like C-terminal" evidence="2">
    <location>
        <begin position="167"/>
        <end position="294"/>
    </location>
</feature>
<keyword evidence="5" id="KW-1185">Reference proteome</keyword>
<comment type="caution">
    <text evidence="4">The sequence shown here is derived from an EMBL/GenBank/DDBJ whole genome shotgun (WGS) entry which is preliminary data.</text>
</comment>
<evidence type="ECO:0000313" key="5">
    <source>
        <dbReference type="Proteomes" id="UP000289437"/>
    </source>
</evidence>
<dbReference type="Gene3D" id="3.90.180.10">
    <property type="entry name" value="Medium-chain alcohol dehydrogenases, catalytic domain"/>
    <property type="match status" value="1"/>
</dbReference>
<dbReference type="EMBL" id="RDSM01000005">
    <property type="protein sequence ID" value="RXH54156.1"/>
    <property type="molecule type" value="Genomic_DNA"/>
</dbReference>
<feature type="domain" description="Alcohol dehydrogenase-like N-terminal" evidence="3">
    <location>
        <begin position="24"/>
        <end position="128"/>
    </location>
</feature>
<keyword evidence="1" id="KW-0560">Oxidoreductase</keyword>
<dbReference type="CDD" id="cd08261">
    <property type="entry name" value="Zn_ADH7"/>
    <property type="match status" value="1"/>
</dbReference>
<dbReference type="InterPro" id="IPR013154">
    <property type="entry name" value="ADH-like_N"/>
</dbReference>
<evidence type="ECO:0000259" key="3">
    <source>
        <dbReference type="Pfam" id="PF08240"/>
    </source>
</evidence>
<protein>
    <submittedName>
        <fullName evidence="4">Alcohol dehydrogenase</fullName>
    </submittedName>
</protein>
<dbReference type="AlphaFoldDB" id="A0A4Q0SYP3"/>
<dbReference type="SUPFAM" id="SSF51735">
    <property type="entry name" value="NAD(P)-binding Rossmann-fold domains"/>
    <property type="match status" value="1"/>
</dbReference>
<dbReference type="PANTHER" id="PTHR43401:SF2">
    <property type="entry name" value="L-THREONINE 3-DEHYDROGENASE"/>
    <property type="match status" value="1"/>
</dbReference>
<dbReference type="SUPFAM" id="SSF50129">
    <property type="entry name" value="GroES-like"/>
    <property type="match status" value="1"/>
</dbReference>
<name>A0A4Q0SYP3_9BACT</name>
<organism evidence="4 5">
    <name type="scientific">Granulicella sibirica</name>
    <dbReference type="NCBI Taxonomy" id="2479048"/>
    <lineage>
        <taxon>Bacteria</taxon>
        <taxon>Pseudomonadati</taxon>
        <taxon>Acidobacteriota</taxon>
        <taxon>Terriglobia</taxon>
        <taxon>Terriglobales</taxon>
        <taxon>Acidobacteriaceae</taxon>
        <taxon>Granulicella</taxon>
    </lineage>
</organism>
<reference evidence="4 5" key="1">
    <citation type="submission" date="2018-11" db="EMBL/GenBank/DDBJ databases">
        <authorList>
            <person name="Mardanov A.V."/>
            <person name="Ravin N.V."/>
            <person name="Dedysh S.N."/>
        </authorList>
    </citation>
    <scope>NUCLEOTIDE SEQUENCE [LARGE SCALE GENOMIC DNA]</scope>
    <source>
        <strain evidence="4 5">AF10</strain>
    </source>
</reference>
<evidence type="ECO:0000256" key="1">
    <source>
        <dbReference type="ARBA" id="ARBA00023002"/>
    </source>
</evidence>
<sequence length="335" mass="35608">MKALMMRGAGDAFVTDVSKPVALPGEVLLRVRMVGMCGSDLNTFRGMNPMVTYPRILGHEVAGTVEDANGSSFKVGENVTLSPYTNCGTCASCLVGRPNACERNQTLGVQRDGAMTEFLSVPASKLFAAKLPIRQLALVEPLTVGAHAVSRGQVSARDTVAVFGCGGVGLGAIAGAAFRGANVIAIDVDNEKLQIASSFGATHLINTREAVLHDRLQELTNQLGPDVVIEAIGLPQTFAAATVEVGFSGRVVYIGYAKEPVVYETKLFVQKELTILGSRNALPEDFHEVIQMLEAGQFPVENAISIVGSIDDAPDLLHKWNAEPGRFTKILVDLD</sequence>
<evidence type="ECO:0000313" key="4">
    <source>
        <dbReference type="EMBL" id="RXH54156.1"/>
    </source>
</evidence>
<dbReference type="PANTHER" id="PTHR43401">
    <property type="entry name" value="L-THREONINE 3-DEHYDROGENASE"/>
    <property type="match status" value="1"/>
</dbReference>
<dbReference type="OrthoDB" id="9777057at2"/>
<dbReference type="GO" id="GO:0016491">
    <property type="term" value="F:oxidoreductase activity"/>
    <property type="evidence" value="ECO:0007669"/>
    <property type="project" value="UniProtKB-KW"/>
</dbReference>
<evidence type="ECO:0000259" key="2">
    <source>
        <dbReference type="Pfam" id="PF00107"/>
    </source>
</evidence>
<accession>A0A4Q0SYP3</accession>